<sequence>MPGVEASNARLPNILVTGTPGTGKTTTCELIAAATGARHINVSELVKSEDLHSGWDEDFDSYVLNEDKVCDALEGPLSAGGNIVDFHSSEFFPERWFDLVIVLQTDNSVLWDRLERRGYTEKKIQENVECEIMHVVEEEARDSYREEIVKALPSNTVEEMESNVENVVRWLQTAGPQ</sequence>
<dbReference type="EMBL" id="JALJOS010000014">
    <property type="protein sequence ID" value="KAK9831128.1"/>
    <property type="molecule type" value="Genomic_DNA"/>
</dbReference>
<evidence type="ECO:0000256" key="1">
    <source>
        <dbReference type="ARBA" id="ARBA00000582"/>
    </source>
</evidence>
<protein>
    <recommendedName>
        <fullName evidence="10">Adenylate kinase isoenzyme 6 homolog</fullName>
        <shortName evidence="10">AK6</shortName>
        <ecNumber evidence="10">2.7.4.3</ecNumber>
    </recommendedName>
    <alternativeName>
        <fullName evidence="10">Dual activity adenylate kinase/ATPase</fullName>
        <shortName evidence="10">AK/ATPase</shortName>
    </alternativeName>
</protein>
<keyword evidence="8 10" id="KW-0067">ATP-binding</keyword>
<keyword evidence="4 10" id="KW-0698">rRNA processing</keyword>
<dbReference type="EC" id="2.7.4.3" evidence="10"/>
<evidence type="ECO:0000256" key="6">
    <source>
        <dbReference type="ARBA" id="ARBA00022741"/>
    </source>
</evidence>
<keyword evidence="7 10" id="KW-0418">Kinase</keyword>
<evidence type="ECO:0000256" key="4">
    <source>
        <dbReference type="ARBA" id="ARBA00022552"/>
    </source>
</evidence>
<reference evidence="11 12" key="1">
    <citation type="journal article" date="2024" name="Nat. Commun.">
        <title>Phylogenomics reveals the evolutionary origins of lichenization in chlorophyte algae.</title>
        <authorList>
            <person name="Puginier C."/>
            <person name="Libourel C."/>
            <person name="Otte J."/>
            <person name="Skaloud P."/>
            <person name="Haon M."/>
            <person name="Grisel S."/>
            <person name="Petersen M."/>
            <person name="Berrin J.G."/>
            <person name="Delaux P.M."/>
            <person name="Dal Grande F."/>
            <person name="Keller J."/>
        </authorList>
    </citation>
    <scope>NUCLEOTIDE SEQUENCE [LARGE SCALE GENOMIC DNA]</scope>
    <source>
        <strain evidence="11 12">SAG 2145</strain>
    </source>
</reference>
<feature type="binding site" evidence="10">
    <location>
        <position position="21"/>
    </location>
    <ligand>
        <name>ATP</name>
        <dbReference type="ChEBI" id="CHEBI:30616"/>
    </ligand>
</feature>
<dbReference type="Pfam" id="PF13238">
    <property type="entry name" value="AAA_18"/>
    <property type="match status" value="1"/>
</dbReference>
<gene>
    <name evidence="11" type="ORF">WJX74_004393</name>
</gene>
<dbReference type="FunFam" id="3.40.50.300:FF:000372">
    <property type="entry name" value="Adenylate kinase isoenzyme 6 homolog"/>
    <property type="match status" value="1"/>
</dbReference>
<evidence type="ECO:0000256" key="3">
    <source>
        <dbReference type="ARBA" id="ARBA00022517"/>
    </source>
</evidence>
<dbReference type="PANTHER" id="PTHR12595">
    <property type="entry name" value="POS9-ACTIVATING FACTOR FAP7-RELATED"/>
    <property type="match status" value="1"/>
</dbReference>
<proteinExistence type="inferred from homology"/>
<comment type="caution">
    <text evidence="10">Lacks conserved residue(s) required for the propagation of feature annotation.</text>
</comment>
<evidence type="ECO:0000256" key="7">
    <source>
        <dbReference type="ARBA" id="ARBA00022777"/>
    </source>
</evidence>
<dbReference type="InterPro" id="IPR027417">
    <property type="entry name" value="P-loop_NTPase"/>
</dbReference>
<dbReference type="GO" id="GO:0016887">
    <property type="term" value="F:ATP hydrolysis activity"/>
    <property type="evidence" value="ECO:0007669"/>
    <property type="project" value="UniProtKB-UniRule"/>
</dbReference>
<comment type="caution">
    <text evidence="11">The sequence shown here is derived from an EMBL/GenBank/DDBJ whole genome shotgun (WGS) entry which is preliminary data.</text>
</comment>
<keyword evidence="6 10" id="KW-0547">Nucleotide-binding</keyword>
<feature type="binding site" evidence="10">
    <location>
        <position position="25"/>
    </location>
    <ligand>
        <name>ATP</name>
        <dbReference type="ChEBI" id="CHEBI:30616"/>
    </ligand>
</feature>
<dbReference type="PANTHER" id="PTHR12595:SF0">
    <property type="entry name" value="ADENYLATE KINASE ISOENZYME 6"/>
    <property type="match status" value="1"/>
</dbReference>
<dbReference type="GO" id="GO:0005524">
    <property type="term" value="F:ATP binding"/>
    <property type="evidence" value="ECO:0007669"/>
    <property type="project" value="UniProtKB-KW"/>
</dbReference>
<keyword evidence="12" id="KW-1185">Reference proteome</keyword>
<feature type="region of interest" description="NMPbind" evidence="10">
    <location>
        <begin position="41"/>
        <end position="64"/>
    </location>
</feature>
<keyword evidence="2 10" id="KW-0963">Cytoplasm</keyword>
<comment type="catalytic activity">
    <reaction evidence="1 10">
        <text>AMP + ATP = 2 ADP</text>
        <dbReference type="Rhea" id="RHEA:12973"/>
        <dbReference type="ChEBI" id="CHEBI:30616"/>
        <dbReference type="ChEBI" id="CHEBI:456215"/>
        <dbReference type="ChEBI" id="CHEBI:456216"/>
        <dbReference type="EC" id="2.7.4.3"/>
    </reaction>
</comment>
<dbReference type="HAMAP" id="MF_00039">
    <property type="entry name" value="Adenylate_kinase_AK6"/>
    <property type="match status" value="1"/>
</dbReference>
<dbReference type="GO" id="GO:0005634">
    <property type="term" value="C:nucleus"/>
    <property type="evidence" value="ECO:0007669"/>
    <property type="project" value="UniProtKB-SubCell"/>
</dbReference>
<feature type="binding site" evidence="10">
    <location>
        <position position="26"/>
    </location>
    <ligand>
        <name>ATP</name>
        <dbReference type="ChEBI" id="CHEBI:30616"/>
    </ligand>
</feature>
<feature type="binding site" evidence="10">
    <location>
        <position position="24"/>
    </location>
    <ligand>
        <name>ATP</name>
        <dbReference type="ChEBI" id="CHEBI:30616"/>
    </ligand>
</feature>
<evidence type="ECO:0000256" key="9">
    <source>
        <dbReference type="ARBA" id="ARBA00023242"/>
    </source>
</evidence>
<keyword evidence="9 10" id="KW-0539">Nucleus</keyword>
<evidence type="ECO:0000256" key="2">
    <source>
        <dbReference type="ARBA" id="ARBA00022490"/>
    </source>
</evidence>
<dbReference type="AlphaFoldDB" id="A0AAW1RBY0"/>
<keyword evidence="5 10" id="KW-0808">Transferase</keyword>
<comment type="similarity">
    <text evidence="10">Belongs to the adenylate kinase family. AK6 subfamily.</text>
</comment>
<dbReference type="Proteomes" id="UP001438707">
    <property type="component" value="Unassembled WGS sequence"/>
</dbReference>
<comment type="catalytic activity">
    <reaction evidence="10">
        <text>ATP + H2O = ADP + phosphate + H(+)</text>
        <dbReference type="Rhea" id="RHEA:13065"/>
        <dbReference type="ChEBI" id="CHEBI:15377"/>
        <dbReference type="ChEBI" id="CHEBI:15378"/>
        <dbReference type="ChEBI" id="CHEBI:30616"/>
        <dbReference type="ChEBI" id="CHEBI:43474"/>
        <dbReference type="ChEBI" id="CHEBI:456216"/>
    </reaction>
</comment>
<comment type="function">
    <text evidence="10">Broad-specificity nucleoside monophosphate (NMP) kinase that catalyzes the reversible transfer of the terminal phosphate group between nucleoside triphosphates and monophosphates. Has also ATPase activity. Involved in the late cytoplasmic maturation steps of the 40S ribosomal particles, specifically 18S rRNA maturation. While NMP activity is not required for ribosome maturation, ATPase activity is. Associates transiently with small ribosomal subunit protein uS11. ATP hydrolysis breaks the interaction with uS11. May temporarily remove uS11 from the ribosome to enable a conformational change of the ribosomal RNA that is needed for the final maturation step of the small ribosomal subunit. Its NMP activity may have a role in nuclear energy homeostasis.</text>
</comment>
<accession>A0AAW1RBY0</accession>
<comment type="subunit">
    <text evidence="10">Interacts with small ribosomal subunit protein uS11. Not a structural component of 43S pre-ribosomes, but transiently interacts with them by binding to uS11.</text>
</comment>
<organism evidence="11 12">
    <name type="scientific">Apatococcus lobatus</name>
    <dbReference type="NCBI Taxonomy" id="904363"/>
    <lineage>
        <taxon>Eukaryota</taxon>
        <taxon>Viridiplantae</taxon>
        <taxon>Chlorophyta</taxon>
        <taxon>core chlorophytes</taxon>
        <taxon>Trebouxiophyceae</taxon>
        <taxon>Chlorellales</taxon>
        <taxon>Chlorellaceae</taxon>
        <taxon>Apatococcus</taxon>
    </lineage>
</organism>
<feature type="binding site" evidence="10">
    <location>
        <position position="23"/>
    </location>
    <ligand>
        <name>ATP</name>
        <dbReference type="ChEBI" id="CHEBI:30616"/>
    </ligand>
</feature>
<comment type="subcellular location">
    <subcellularLocation>
        <location evidence="10">Cytoplasm</location>
    </subcellularLocation>
    <subcellularLocation>
        <location evidence="10">Nucleus</location>
    </subcellularLocation>
</comment>
<evidence type="ECO:0000256" key="10">
    <source>
        <dbReference type="HAMAP-Rule" id="MF_03173"/>
    </source>
</evidence>
<feature type="binding site" evidence="10">
    <location>
        <position position="117"/>
    </location>
    <ligand>
        <name>ATP</name>
        <dbReference type="ChEBI" id="CHEBI:30616"/>
    </ligand>
</feature>
<feature type="region of interest" description="LID" evidence="10">
    <location>
        <begin position="116"/>
        <end position="126"/>
    </location>
</feature>
<name>A0AAW1RBY0_9CHLO</name>
<dbReference type="SUPFAM" id="SSF52540">
    <property type="entry name" value="P-loop containing nucleoside triphosphate hydrolases"/>
    <property type="match status" value="1"/>
</dbReference>
<dbReference type="GO" id="GO:0006364">
    <property type="term" value="P:rRNA processing"/>
    <property type="evidence" value="ECO:0007669"/>
    <property type="project" value="UniProtKB-KW"/>
</dbReference>
<keyword evidence="3 10" id="KW-0690">Ribosome biogenesis</keyword>
<evidence type="ECO:0000256" key="5">
    <source>
        <dbReference type="ARBA" id="ARBA00022679"/>
    </source>
</evidence>
<dbReference type="Gene3D" id="3.40.50.300">
    <property type="entry name" value="P-loop containing nucleotide triphosphate hydrolases"/>
    <property type="match status" value="1"/>
</dbReference>
<evidence type="ECO:0000313" key="12">
    <source>
        <dbReference type="Proteomes" id="UP001438707"/>
    </source>
</evidence>
<dbReference type="InterPro" id="IPR020618">
    <property type="entry name" value="Adenyl_kinase_AK6"/>
</dbReference>
<dbReference type="GO" id="GO:0042274">
    <property type="term" value="P:ribosomal small subunit biogenesis"/>
    <property type="evidence" value="ECO:0007669"/>
    <property type="project" value="UniProtKB-UniRule"/>
</dbReference>
<dbReference type="GO" id="GO:0004017">
    <property type="term" value="F:AMP kinase activity"/>
    <property type="evidence" value="ECO:0007669"/>
    <property type="project" value="UniProtKB-UniRule"/>
</dbReference>
<dbReference type="GO" id="GO:0005737">
    <property type="term" value="C:cytoplasm"/>
    <property type="evidence" value="ECO:0007669"/>
    <property type="project" value="UniProtKB-SubCell"/>
</dbReference>
<evidence type="ECO:0000313" key="11">
    <source>
        <dbReference type="EMBL" id="KAK9831128.1"/>
    </source>
</evidence>
<evidence type="ECO:0000256" key="8">
    <source>
        <dbReference type="ARBA" id="ARBA00022840"/>
    </source>
</evidence>